<dbReference type="EMBL" id="VSWC01000170">
    <property type="protein sequence ID" value="KAA1071898.1"/>
    <property type="molecule type" value="Genomic_DNA"/>
</dbReference>
<organism evidence="2 3">
    <name type="scientific">Puccinia graminis f. sp. tritici</name>
    <dbReference type="NCBI Taxonomy" id="56615"/>
    <lineage>
        <taxon>Eukaryota</taxon>
        <taxon>Fungi</taxon>
        <taxon>Dikarya</taxon>
        <taxon>Basidiomycota</taxon>
        <taxon>Pucciniomycotina</taxon>
        <taxon>Pucciniomycetes</taxon>
        <taxon>Pucciniales</taxon>
        <taxon>Pucciniaceae</taxon>
        <taxon>Puccinia</taxon>
    </lineage>
</organism>
<comment type="caution">
    <text evidence="2">The sequence shown here is derived from an EMBL/GenBank/DDBJ whole genome shotgun (WGS) entry which is preliminary data.</text>
</comment>
<reference evidence="3 4" key="1">
    <citation type="submission" date="2019-05" db="EMBL/GenBank/DDBJ databases">
        <title>Emergence of the Ug99 lineage of the wheat stem rust pathogen through somatic hybridization.</title>
        <authorList>
            <person name="Li F."/>
            <person name="Upadhyaya N.M."/>
            <person name="Sperschneider J."/>
            <person name="Matny O."/>
            <person name="Nguyen-Phuc H."/>
            <person name="Mago R."/>
            <person name="Raley C."/>
            <person name="Miller M.E."/>
            <person name="Silverstein K.A.T."/>
            <person name="Henningsen E."/>
            <person name="Hirsch C.D."/>
            <person name="Visser B."/>
            <person name="Pretorius Z.A."/>
            <person name="Steffenson B.J."/>
            <person name="Schwessinger B."/>
            <person name="Dodds P.N."/>
            <person name="Figueroa M."/>
        </authorList>
    </citation>
    <scope>NUCLEOTIDE SEQUENCE [LARGE SCALE GENOMIC DNA]</scope>
    <source>
        <strain evidence="2">21-0</strain>
        <strain evidence="1 4">Ug99</strain>
    </source>
</reference>
<proteinExistence type="predicted"/>
<name>A0A5B0M789_PUCGR</name>
<dbReference type="AlphaFoldDB" id="A0A5B0M789"/>
<evidence type="ECO:0000313" key="1">
    <source>
        <dbReference type="EMBL" id="KAA1066697.1"/>
    </source>
</evidence>
<dbReference type="Proteomes" id="UP000324748">
    <property type="component" value="Unassembled WGS sequence"/>
</dbReference>
<evidence type="ECO:0000313" key="3">
    <source>
        <dbReference type="Proteomes" id="UP000324748"/>
    </source>
</evidence>
<evidence type="ECO:0000313" key="2">
    <source>
        <dbReference type="EMBL" id="KAA1071898.1"/>
    </source>
</evidence>
<accession>A0A5B0M789</accession>
<sequence>METAEQPHLCMYIQPALTPLSHSPHYKTIHHPSPGLLHCQINHNSQLFHSLLGILNYAAVFQTAKPHS</sequence>
<dbReference type="Proteomes" id="UP000325313">
    <property type="component" value="Unassembled WGS sequence"/>
</dbReference>
<protein>
    <submittedName>
        <fullName evidence="2">Uncharacterized protein</fullName>
    </submittedName>
</protein>
<gene>
    <name evidence="2" type="ORF">PGT21_022398</name>
    <name evidence="1" type="ORF">PGTUg99_013218</name>
</gene>
<evidence type="ECO:0000313" key="4">
    <source>
        <dbReference type="Proteomes" id="UP000325313"/>
    </source>
</evidence>
<keyword evidence="3" id="KW-1185">Reference proteome</keyword>
<dbReference type="EMBL" id="VDEP01000509">
    <property type="protein sequence ID" value="KAA1066697.1"/>
    <property type="molecule type" value="Genomic_DNA"/>
</dbReference>